<dbReference type="WBParaSite" id="PTRK_0001708500.1">
    <property type="protein sequence ID" value="PTRK_0001708500.1"/>
    <property type="gene ID" value="PTRK_0001708500"/>
</dbReference>
<keyword evidence="2 7" id="KW-0479">Metal-binding</keyword>
<dbReference type="GO" id="GO:0006508">
    <property type="term" value="P:proteolysis"/>
    <property type="evidence" value="ECO:0007669"/>
    <property type="project" value="UniProtKB-KW"/>
</dbReference>
<feature type="binding site" evidence="7">
    <location>
        <position position="165"/>
    </location>
    <ligand>
        <name>Zn(2+)</name>
        <dbReference type="ChEBI" id="CHEBI:29105"/>
        <note>catalytic</note>
    </ligand>
</feature>
<dbReference type="SUPFAM" id="SSF55486">
    <property type="entry name" value="Metalloproteases ('zincins'), catalytic domain"/>
    <property type="match status" value="1"/>
</dbReference>
<organism evidence="10 11">
    <name type="scientific">Parastrongyloides trichosuri</name>
    <name type="common">Possum-specific nematode worm</name>
    <dbReference type="NCBI Taxonomy" id="131310"/>
    <lineage>
        <taxon>Eukaryota</taxon>
        <taxon>Metazoa</taxon>
        <taxon>Ecdysozoa</taxon>
        <taxon>Nematoda</taxon>
        <taxon>Chromadorea</taxon>
        <taxon>Rhabditida</taxon>
        <taxon>Tylenchina</taxon>
        <taxon>Panagrolaimomorpha</taxon>
        <taxon>Strongyloidoidea</taxon>
        <taxon>Strongyloididae</taxon>
        <taxon>Parastrongyloides</taxon>
    </lineage>
</organism>
<dbReference type="Gene3D" id="3.40.390.10">
    <property type="entry name" value="Collagenase (Catalytic Domain)"/>
    <property type="match status" value="1"/>
</dbReference>
<dbReference type="InterPro" id="IPR006026">
    <property type="entry name" value="Peptidase_Metallo"/>
</dbReference>
<evidence type="ECO:0000313" key="11">
    <source>
        <dbReference type="WBParaSite" id="PTRK_0001708500.1"/>
    </source>
</evidence>
<comment type="cofactor">
    <cofactor evidence="7 8">
        <name>Zn(2+)</name>
        <dbReference type="ChEBI" id="CHEBI:29105"/>
    </cofactor>
    <text evidence="7 8">Binds 1 zinc ion per subunit.</text>
</comment>
<keyword evidence="5 7" id="KW-0482">Metalloprotease</keyword>
<evidence type="ECO:0000256" key="2">
    <source>
        <dbReference type="ARBA" id="ARBA00022723"/>
    </source>
</evidence>
<keyword evidence="10" id="KW-1185">Reference proteome</keyword>
<dbReference type="InterPro" id="IPR024079">
    <property type="entry name" value="MetalloPept_cat_dom_sf"/>
</dbReference>
<evidence type="ECO:0000256" key="7">
    <source>
        <dbReference type="PROSITE-ProRule" id="PRU01211"/>
    </source>
</evidence>
<dbReference type="GO" id="GO:0008270">
    <property type="term" value="F:zinc ion binding"/>
    <property type="evidence" value="ECO:0007669"/>
    <property type="project" value="UniProtKB-UniRule"/>
</dbReference>
<reference evidence="11" key="1">
    <citation type="submission" date="2017-02" db="UniProtKB">
        <authorList>
            <consortium name="WormBaseParasite"/>
        </authorList>
    </citation>
    <scope>IDENTIFICATION</scope>
</reference>
<protein>
    <recommendedName>
        <fullName evidence="8">Metalloendopeptidase</fullName>
        <ecNumber evidence="8">3.4.24.-</ecNumber>
    </recommendedName>
</protein>
<sequence>MLIIFVKKCNDKLYHCHIKIIFLHINIYYFFENVYGKNSQCKALRRIKSCNTTKNVDPSINIKRLKRDIYINKETNWTKPIKYFIGKGLFRSKIISVINFLQKSTCLSFEESAAQKTSEAQIEYILTTDVCIADVGKRTYGKNTIVDLTYYCSESFGTVAHETLHALGVGHEHQRADRDKFIKIITENIKERFINHILSKHENLFYTFYDIPYDYGSIMHYKKNSFSKNGKDTIEAKNIYPYTDMIGDESHISFNDMKLVNYYYCRKECSSSLITCKNGGYIREPRCFPCICPEELEGNDCGRVKDRSQNCTLQTLIAERNVTYFSSKEERRCVFYIKASERKSISISLRLVETRKREVCIPNVGLEIKYLNDKSITGLCLCGSYRNIAIYSESNEVIITYTGLDETNMFEGYYGELPDFEKYKNKLCYNGKCYKDNKEVDY</sequence>
<keyword evidence="1 7" id="KW-0645">Protease</keyword>
<proteinExistence type="predicted"/>
<dbReference type="Pfam" id="PF01400">
    <property type="entry name" value="Astacin"/>
    <property type="match status" value="1"/>
</dbReference>
<dbReference type="EC" id="3.4.24.-" evidence="8"/>
<feature type="active site" evidence="7">
    <location>
        <position position="162"/>
    </location>
</feature>
<evidence type="ECO:0000313" key="10">
    <source>
        <dbReference type="Proteomes" id="UP000038045"/>
    </source>
</evidence>
<accession>A0A0N5A5S3</accession>
<dbReference type="GO" id="GO:0004222">
    <property type="term" value="F:metalloendopeptidase activity"/>
    <property type="evidence" value="ECO:0007669"/>
    <property type="project" value="UniProtKB-UniRule"/>
</dbReference>
<dbReference type="Pfam" id="PF00431">
    <property type="entry name" value="CUB"/>
    <property type="match status" value="1"/>
</dbReference>
<feature type="binding site" evidence="7">
    <location>
        <position position="171"/>
    </location>
    <ligand>
        <name>Zn(2+)</name>
        <dbReference type="ChEBI" id="CHEBI:29105"/>
        <note>catalytic</note>
    </ligand>
</feature>
<evidence type="ECO:0000256" key="4">
    <source>
        <dbReference type="ARBA" id="ARBA00022833"/>
    </source>
</evidence>
<evidence type="ECO:0000256" key="8">
    <source>
        <dbReference type="RuleBase" id="RU361183"/>
    </source>
</evidence>
<evidence type="ECO:0000256" key="5">
    <source>
        <dbReference type="ARBA" id="ARBA00023049"/>
    </source>
</evidence>
<keyword evidence="4 7" id="KW-0862">Zinc</keyword>
<evidence type="ECO:0000256" key="1">
    <source>
        <dbReference type="ARBA" id="ARBA00022670"/>
    </source>
</evidence>
<name>A0A0N5A5S3_PARTI</name>
<dbReference type="AlphaFoldDB" id="A0A0N5A5S3"/>
<evidence type="ECO:0000259" key="9">
    <source>
        <dbReference type="PROSITE" id="PS51864"/>
    </source>
</evidence>
<dbReference type="PRINTS" id="PR00480">
    <property type="entry name" value="ASTACIN"/>
</dbReference>
<dbReference type="Proteomes" id="UP000038045">
    <property type="component" value="Unplaced"/>
</dbReference>
<dbReference type="SMART" id="SM00235">
    <property type="entry name" value="ZnMc"/>
    <property type="match status" value="1"/>
</dbReference>
<keyword evidence="6" id="KW-1015">Disulfide bond</keyword>
<feature type="binding site" evidence="7">
    <location>
        <position position="161"/>
    </location>
    <ligand>
        <name>Zn(2+)</name>
        <dbReference type="ChEBI" id="CHEBI:29105"/>
        <note>catalytic</note>
    </ligand>
</feature>
<dbReference type="InterPro" id="IPR000859">
    <property type="entry name" value="CUB_dom"/>
</dbReference>
<dbReference type="PROSITE" id="PS51864">
    <property type="entry name" value="ASTACIN"/>
    <property type="match status" value="1"/>
</dbReference>
<feature type="domain" description="Peptidase M12A" evidence="9">
    <location>
        <begin position="67"/>
        <end position="270"/>
    </location>
</feature>
<evidence type="ECO:0000256" key="6">
    <source>
        <dbReference type="ARBA" id="ARBA00023157"/>
    </source>
</evidence>
<dbReference type="InterPro" id="IPR001506">
    <property type="entry name" value="Peptidase_M12A"/>
</dbReference>
<comment type="caution">
    <text evidence="7">Lacks conserved residue(s) required for the propagation of feature annotation.</text>
</comment>
<evidence type="ECO:0000256" key="3">
    <source>
        <dbReference type="ARBA" id="ARBA00022801"/>
    </source>
</evidence>
<dbReference type="PANTHER" id="PTHR10127">
    <property type="entry name" value="DISCOIDIN, CUB, EGF, LAMININ , AND ZINC METALLOPROTEASE DOMAIN CONTAINING"/>
    <property type="match status" value="1"/>
</dbReference>
<dbReference type="PANTHER" id="PTHR10127:SF780">
    <property type="entry name" value="METALLOENDOPEPTIDASE"/>
    <property type="match status" value="1"/>
</dbReference>
<keyword evidence="3 7" id="KW-0378">Hydrolase</keyword>